<sequence>MLEIWMWELIQFDITKIQVTSLSNVVSEDAKIGTNTSPGVKFPLSYASDADVGKNTVNTYKLSQNEYFSLAVHKGGEQSVSAELVLQKALDREKQAVIQLTLTAADGGNPPRSGTSQIIIRVLDNNDNAPEFSRPLYKASLNVSCEVNVNFAVRWAGRYPGWAFFWG</sequence>
<evidence type="ECO:0000256" key="5">
    <source>
        <dbReference type="ARBA" id="ARBA00022989"/>
    </source>
</evidence>
<reference evidence="10" key="2">
    <citation type="submission" date="2025-09" db="UniProtKB">
        <authorList>
            <consortium name="Ensembl"/>
        </authorList>
    </citation>
    <scope>IDENTIFICATION</scope>
</reference>
<proteinExistence type="predicted"/>
<dbReference type="SUPFAM" id="SSF49313">
    <property type="entry name" value="Cadherin-like"/>
    <property type="match status" value="1"/>
</dbReference>
<dbReference type="CDD" id="cd11304">
    <property type="entry name" value="Cadherin_repeat"/>
    <property type="match status" value="1"/>
</dbReference>
<keyword evidence="2" id="KW-0812">Transmembrane</keyword>
<dbReference type="PROSITE" id="PS50268">
    <property type="entry name" value="CADHERIN_2"/>
    <property type="match status" value="1"/>
</dbReference>
<reference evidence="10" key="1">
    <citation type="submission" date="2025-08" db="UniProtKB">
        <authorList>
            <consortium name="Ensembl"/>
        </authorList>
    </citation>
    <scope>IDENTIFICATION</scope>
</reference>
<evidence type="ECO:0000256" key="6">
    <source>
        <dbReference type="ARBA" id="ARBA00023136"/>
    </source>
</evidence>
<evidence type="ECO:0000256" key="4">
    <source>
        <dbReference type="ARBA" id="ARBA00022837"/>
    </source>
</evidence>
<dbReference type="GO" id="GO:0007156">
    <property type="term" value="P:homophilic cell adhesion via plasma membrane adhesion molecules"/>
    <property type="evidence" value="ECO:0007669"/>
    <property type="project" value="InterPro"/>
</dbReference>
<evidence type="ECO:0000256" key="7">
    <source>
        <dbReference type="ARBA" id="ARBA00023180"/>
    </source>
</evidence>
<keyword evidence="11" id="KW-1185">Reference proteome</keyword>
<evidence type="ECO:0000256" key="8">
    <source>
        <dbReference type="PROSITE-ProRule" id="PRU00043"/>
    </source>
</evidence>
<keyword evidence="6" id="KW-0472">Membrane</keyword>
<evidence type="ECO:0000256" key="1">
    <source>
        <dbReference type="ARBA" id="ARBA00004167"/>
    </source>
</evidence>
<dbReference type="PROSITE" id="PS00232">
    <property type="entry name" value="CADHERIN_1"/>
    <property type="match status" value="1"/>
</dbReference>
<dbReference type="Gene3D" id="2.60.40.60">
    <property type="entry name" value="Cadherins"/>
    <property type="match status" value="1"/>
</dbReference>
<evidence type="ECO:0000313" key="10">
    <source>
        <dbReference type="Ensembl" id="ENSSRHP00000009648.1"/>
    </source>
</evidence>
<dbReference type="Pfam" id="PF00028">
    <property type="entry name" value="Cadherin"/>
    <property type="match status" value="1"/>
</dbReference>
<comment type="subcellular location">
    <subcellularLocation>
        <location evidence="1">Membrane</location>
        <topology evidence="1">Single-pass membrane protein</topology>
    </subcellularLocation>
</comment>
<dbReference type="InterPro" id="IPR020894">
    <property type="entry name" value="Cadherin_CS"/>
</dbReference>
<dbReference type="Proteomes" id="UP000472270">
    <property type="component" value="Unassembled WGS sequence"/>
</dbReference>
<keyword evidence="7" id="KW-0325">Glycoprotein</keyword>
<dbReference type="GO" id="GO:0009653">
    <property type="term" value="P:anatomical structure morphogenesis"/>
    <property type="evidence" value="ECO:0007669"/>
    <property type="project" value="UniProtKB-ARBA"/>
</dbReference>
<dbReference type="PANTHER" id="PTHR24028:SF287">
    <property type="entry name" value="CADHERIN-RELATED NEURONAL RECEPTOR VARIABLE 1-RELATED"/>
    <property type="match status" value="1"/>
</dbReference>
<dbReference type="PRINTS" id="PR00205">
    <property type="entry name" value="CADHERIN"/>
</dbReference>
<evidence type="ECO:0000256" key="2">
    <source>
        <dbReference type="ARBA" id="ARBA00022692"/>
    </source>
</evidence>
<name>A0A673GAY6_9TELE</name>
<keyword evidence="3" id="KW-0677">Repeat</keyword>
<dbReference type="InterPro" id="IPR002126">
    <property type="entry name" value="Cadherin-like_dom"/>
</dbReference>
<keyword evidence="5" id="KW-1133">Transmembrane helix</keyword>
<dbReference type="InterPro" id="IPR050174">
    <property type="entry name" value="Protocadherin/Cadherin-CA"/>
</dbReference>
<dbReference type="Ensembl" id="ENSSRHT00000009943.1">
    <property type="protein sequence ID" value="ENSSRHP00000009648.1"/>
    <property type="gene ID" value="ENSSRHG00000005519.1"/>
</dbReference>
<accession>A0A673GAY6</accession>
<organism evidence="10 11">
    <name type="scientific">Sinocyclocheilus rhinocerous</name>
    <dbReference type="NCBI Taxonomy" id="307959"/>
    <lineage>
        <taxon>Eukaryota</taxon>
        <taxon>Metazoa</taxon>
        <taxon>Chordata</taxon>
        <taxon>Craniata</taxon>
        <taxon>Vertebrata</taxon>
        <taxon>Euteleostomi</taxon>
        <taxon>Actinopterygii</taxon>
        <taxon>Neopterygii</taxon>
        <taxon>Teleostei</taxon>
        <taxon>Ostariophysi</taxon>
        <taxon>Cypriniformes</taxon>
        <taxon>Cyprinidae</taxon>
        <taxon>Cyprininae</taxon>
        <taxon>Sinocyclocheilus</taxon>
    </lineage>
</organism>
<feature type="domain" description="Cadherin" evidence="9">
    <location>
        <begin position="18"/>
        <end position="132"/>
    </location>
</feature>
<dbReference type="SMART" id="SM00112">
    <property type="entry name" value="CA"/>
    <property type="match status" value="1"/>
</dbReference>
<dbReference type="PANTHER" id="PTHR24028">
    <property type="entry name" value="CADHERIN-87A"/>
    <property type="match status" value="1"/>
</dbReference>
<dbReference type="AlphaFoldDB" id="A0A673GAY6"/>
<dbReference type="GO" id="GO:0005509">
    <property type="term" value="F:calcium ion binding"/>
    <property type="evidence" value="ECO:0007669"/>
    <property type="project" value="UniProtKB-UniRule"/>
</dbReference>
<evidence type="ECO:0000256" key="3">
    <source>
        <dbReference type="ARBA" id="ARBA00022737"/>
    </source>
</evidence>
<dbReference type="InterPro" id="IPR015919">
    <property type="entry name" value="Cadherin-like_sf"/>
</dbReference>
<keyword evidence="4 8" id="KW-0106">Calcium</keyword>
<dbReference type="GO" id="GO:0005886">
    <property type="term" value="C:plasma membrane"/>
    <property type="evidence" value="ECO:0007669"/>
    <property type="project" value="UniProtKB-SubCell"/>
</dbReference>
<evidence type="ECO:0000313" key="11">
    <source>
        <dbReference type="Proteomes" id="UP000472270"/>
    </source>
</evidence>
<protein>
    <recommendedName>
        <fullName evidence="9">Cadherin domain-containing protein</fullName>
    </recommendedName>
</protein>
<evidence type="ECO:0000259" key="9">
    <source>
        <dbReference type="PROSITE" id="PS50268"/>
    </source>
</evidence>